<feature type="compositionally biased region" description="Basic and acidic residues" evidence="1">
    <location>
        <begin position="39"/>
        <end position="55"/>
    </location>
</feature>
<keyword evidence="2" id="KW-0808">Transferase</keyword>
<dbReference type="PANTHER" id="PTHR33730">
    <property type="entry name" value="OS05G0542732 PROTEIN-RELATED"/>
    <property type="match status" value="1"/>
</dbReference>
<comment type="caution">
    <text evidence="2">The sequence shown here is derived from an EMBL/GenBank/DDBJ whole genome shotgun (WGS) entry which is preliminary data.</text>
</comment>
<organism evidence="2 3">
    <name type="scientific">Quercus suber</name>
    <name type="common">Cork oak</name>
    <dbReference type="NCBI Taxonomy" id="58331"/>
    <lineage>
        <taxon>Eukaryota</taxon>
        <taxon>Viridiplantae</taxon>
        <taxon>Streptophyta</taxon>
        <taxon>Embryophyta</taxon>
        <taxon>Tracheophyta</taxon>
        <taxon>Spermatophyta</taxon>
        <taxon>Magnoliopsida</taxon>
        <taxon>eudicotyledons</taxon>
        <taxon>Gunneridae</taxon>
        <taxon>Pentapetalae</taxon>
        <taxon>rosids</taxon>
        <taxon>fabids</taxon>
        <taxon>Fagales</taxon>
        <taxon>Fagaceae</taxon>
        <taxon>Quercus</taxon>
    </lineage>
</organism>
<dbReference type="Gramene" id="rna-CFP56_28097">
    <property type="protein sequence ID" value="cds-POF25599.1"/>
    <property type="gene ID" value="gene-CFP56_28097"/>
</dbReference>
<keyword evidence="2" id="KW-0418">Kinase</keyword>
<dbReference type="InterPro" id="IPR031421">
    <property type="entry name" value="DUF4666"/>
</dbReference>
<dbReference type="Proteomes" id="UP000237347">
    <property type="component" value="Unassembled WGS sequence"/>
</dbReference>
<reference evidence="2 3" key="1">
    <citation type="journal article" date="2018" name="Sci. Data">
        <title>The draft genome sequence of cork oak.</title>
        <authorList>
            <person name="Ramos A.M."/>
            <person name="Usie A."/>
            <person name="Barbosa P."/>
            <person name="Barros P.M."/>
            <person name="Capote T."/>
            <person name="Chaves I."/>
            <person name="Simoes F."/>
            <person name="Abreu I."/>
            <person name="Carrasquinho I."/>
            <person name="Faro C."/>
            <person name="Guimaraes J.B."/>
            <person name="Mendonca D."/>
            <person name="Nobrega F."/>
            <person name="Rodrigues L."/>
            <person name="Saibo N.J.M."/>
            <person name="Varela M.C."/>
            <person name="Egas C."/>
            <person name="Matos J."/>
            <person name="Miguel C.M."/>
            <person name="Oliveira M.M."/>
            <person name="Ricardo C.P."/>
            <person name="Goncalves S."/>
        </authorList>
    </citation>
    <scope>NUCLEOTIDE SEQUENCE [LARGE SCALE GENOMIC DNA]</scope>
    <source>
        <strain evidence="3">cv. HL8</strain>
    </source>
</reference>
<feature type="region of interest" description="Disordered" evidence="1">
    <location>
        <begin position="36"/>
        <end position="88"/>
    </location>
</feature>
<dbReference type="Pfam" id="PF15697">
    <property type="entry name" value="DUF4666"/>
    <property type="match status" value="1"/>
</dbReference>
<dbReference type="PANTHER" id="PTHR33730:SF4">
    <property type="entry name" value="OS05G0542732 PROTEIN"/>
    <property type="match status" value="1"/>
</dbReference>
<dbReference type="GO" id="GO:0016301">
    <property type="term" value="F:kinase activity"/>
    <property type="evidence" value="ECO:0007669"/>
    <property type="project" value="UniProtKB-KW"/>
</dbReference>
<gene>
    <name evidence="2" type="ORF">CFP56_004958</name>
</gene>
<keyword evidence="3" id="KW-1185">Reference proteome</keyword>
<name>A0AAW0LBS0_QUESU</name>
<protein>
    <submittedName>
        <fullName evidence="2">Mapk kinase substrate protein</fullName>
    </submittedName>
</protein>
<evidence type="ECO:0000313" key="2">
    <source>
        <dbReference type="EMBL" id="KAK7848416.1"/>
    </source>
</evidence>
<accession>A0AAW0LBS0</accession>
<proteinExistence type="predicted"/>
<dbReference type="EMBL" id="PKMF04000127">
    <property type="protein sequence ID" value="KAK7848416.1"/>
    <property type="molecule type" value="Genomic_DNA"/>
</dbReference>
<evidence type="ECO:0000256" key="1">
    <source>
        <dbReference type="SAM" id="MobiDB-lite"/>
    </source>
</evidence>
<dbReference type="AlphaFoldDB" id="A0AAW0LBS0"/>
<evidence type="ECO:0000313" key="3">
    <source>
        <dbReference type="Proteomes" id="UP000237347"/>
    </source>
</evidence>
<sequence length="88" mass="10032">MITLQRSDVSFRRQGSSGLIWDDRLKMLQRKSGVLYNTEKGEQKHTQDLKRKEIDSSSAASRSRRENKPQGCSFSALFGRCSGSRTSY</sequence>